<keyword evidence="1" id="KW-0812">Transmembrane</keyword>
<dbReference type="AlphaFoldDB" id="A0A0G1MNL2"/>
<accession>A0A0G1MNL2</accession>
<feature type="transmembrane region" description="Helical" evidence="1">
    <location>
        <begin position="12"/>
        <end position="34"/>
    </location>
</feature>
<evidence type="ECO:0000313" key="3">
    <source>
        <dbReference type="Proteomes" id="UP000034329"/>
    </source>
</evidence>
<protein>
    <submittedName>
        <fullName evidence="2">Uncharacterized protein</fullName>
    </submittedName>
</protein>
<keyword evidence="1" id="KW-1133">Transmembrane helix</keyword>
<proteinExistence type="predicted"/>
<keyword evidence="1" id="KW-0472">Membrane</keyword>
<evidence type="ECO:0000256" key="1">
    <source>
        <dbReference type="SAM" id="Phobius"/>
    </source>
</evidence>
<name>A0A0G1MNL2_9BACT</name>
<organism evidence="2 3">
    <name type="scientific">Candidatus Woesebacteria bacterium GW2011_GWB1_45_5</name>
    <dbReference type="NCBI Taxonomy" id="1618581"/>
    <lineage>
        <taxon>Bacteria</taxon>
        <taxon>Candidatus Woeseibacteriota</taxon>
    </lineage>
</organism>
<dbReference type="Proteomes" id="UP000034329">
    <property type="component" value="Unassembled WGS sequence"/>
</dbReference>
<comment type="caution">
    <text evidence="2">The sequence shown here is derived from an EMBL/GenBank/DDBJ whole genome shotgun (WGS) entry which is preliminary data.</text>
</comment>
<sequence length="161" mass="17927">MQTSKSGYLLPIWVIPAFLITLIVCLGLAGLFGYTTTPDGTRFHLYEGREYRNHYYKMCPSNTWVWMEGSGEFACQPENKDEDGAVTLYATFRFGEGSEYATALDAAKAAFSSLGNRPASLYCGPDGKFIQGSTLENFLADTNLQNYCPDIPGYIEIWPVQ</sequence>
<dbReference type="EMBL" id="LCLA01000031">
    <property type="protein sequence ID" value="KKU09769.1"/>
    <property type="molecule type" value="Genomic_DNA"/>
</dbReference>
<reference evidence="2 3" key="1">
    <citation type="journal article" date="2015" name="Nature">
        <title>rRNA introns, odd ribosomes, and small enigmatic genomes across a large radiation of phyla.</title>
        <authorList>
            <person name="Brown C.T."/>
            <person name="Hug L.A."/>
            <person name="Thomas B.C."/>
            <person name="Sharon I."/>
            <person name="Castelle C.J."/>
            <person name="Singh A."/>
            <person name="Wilkins M.J."/>
            <person name="Williams K.H."/>
            <person name="Banfield J.F."/>
        </authorList>
    </citation>
    <scope>NUCLEOTIDE SEQUENCE [LARGE SCALE GENOMIC DNA]</scope>
</reference>
<evidence type="ECO:0000313" key="2">
    <source>
        <dbReference type="EMBL" id="KKU09769.1"/>
    </source>
</evidence>
<gene>
    <name evidence="2" type="ORF">UX13_C0031G0008</name>
</gene>